<feature type="signal peptide" evidence="1">
    <location>
        <begin position="1"/>
        <end position="24"/>
    </location>
</feature>
<evidence type="ECO:0000313" key="2">
    <source>
        <dbReference type="EMBL" id="CAF0938283.1"/>
    </source>
</evidence>
<proteinExistence type="predicted"/>
<dbReference type="EMBL" id="CAJNOC010002527">
    <property type="protein sequence ID" value="CAF0938283.1"/>
    <property type="molecule type" value="Genomic_DNA"/>
</dbReference>
<evidence type="ECO:0000256" key="1">
    <source>
        <dbReference type="SAM" id="SignalP"/>
    </source>
</evidence>
<sequence>MKTQFCLIFLTVLIFGFFYNPICCQNSNASNEDSVIKKEVKMKGSLGVILKKRQFIKNPLDESSRCPGGRYAEIIGCF</sequence>
<protein>
    <submittedName>
        <fullName evidence="2">Uncharacterized protein</fullName>
    </submittedName>
</protein>
<accession>A0A814C6B8</accession>
<keyword evidence="3" id="KW-1185">Reference proteome</keyword>
<dbReference type="AlphaFoldDB" id="A0A814C6B8"/>
<keyword evidence="1" id="KW-0732">Signal</keyword>
<evidence type="ECO:0000313" key="3">
    <source>
        <dbReference type="Proteomes" id="UP000663879"/>
    </source>
</evidence>
<feature type="chain" id="PRO_5032301750" evidence="1">
    <location>
        <begin position="25"/>
        <end position="78"/>
    </location>
</feature>
<name>A0A814C6B8_9BILA</name>
<reference evidence="2" key="1">
    <citation type="submission" date="2021-02" db="EMBL/GenBank/DDBJ databases">
        <authorList>
            <person name="Nowell W R."/>
        </authorList>
    </citation>
    <scope>NUCLEOTIDE SEQUENCE</scope>
    <source>
        <strain evidence="2">Ploen Becks lab</strain>
    </source>
</reference>
<organism evidence="2 3">
    <name type="scientific">Brachionus calyciflorus</name>
    <dbReference type="NCBI Taxonomy" id="104777"/>
    <lineage>
        <taxon>Eukaryota</taxon>
        <taxon>Metazoa</taxon>
        <taxon>Spiralia</taxon>
        <taxon>Gnathifera</taxon>
        <taxon>Rotifera</taxon>
        <taxon>Eurotatoria</taxon>
        <taxon>Monogononta</taxon>
        <taxon>Pseudotrocha</taxon>
        <taxon>Ploima</taxon>
        <taxon>Brachionidae</taxon>
        <taxon>Brachionus</taxon>
    </lineage>
</organism>
<gene>
    <name evidence="2" type="ORF">OXX778_LOCUS13286</name>
</gene>
<dbReference type="Proteomes" id="UP000663879">
    <property type="component" value="Unassembled WGS sequence"/>
</dbReference>
<comment type="caution">
    <text evidence="2">The sequence shown here is derived from an EMBL/GenBank/DDBJ whole genome shotgun (WGS) entry which is preliminary data.</text>
</comment>